<comment type="similarity">
    <text evidence="1 2">Belongs to the universal stress protein A family.</text>
</comment>
<dbReference type="Pfam" id="PF00582">
    <property type="entry name" value="Usp"/>
    <property type="match status" value="1"/>
</dbReference>
<reference evidence="4 5" key="1">
    <citation type="submission" date="2016-10" db="EMBL/GenBank/DDBJ databases">
        <title>Complete genome sequences of three Cupriavidus strains isolated from various Malaysian environments.</title>
        <authorList>
            <person name="Abdullah A.A.-A."/>
            <person name="Shafie N.A.H."/>
            <person name="Lau N.S."/>
        </authorList>
    </citation>
    <scope>NUCLEOTIDE SEQUENCE [LARGE SCALE GENOMIC DNA]</scope>
    <source>
        <strain evidence="4 5">USMAA1020</strain>
    </source>
</reference>
<dbReference type="InterPro" id="IPR006015">
    <property type="entry name" value="Universal_stress_UspA"/>
</dbReference>
<dbReference type="PIRSF" id="PIRSF006276">
    <property type="entry name" value="UspA"/>
    <property type="match status" value="1"/>
</dbReference>
<dbReference type="RefSeq" id="WP_071017824.1">
    <property type="nucleotide sequence ID" value="NZ_CP017755.1"/>
</dbReference>
<accession>A0ABM6FF37</accession>
<dbReference type="PRINTS" id="PR01438">
    <property type="entry name" value="UNVRSLSTRESS"/>
</dbReference>
<comment type="subcellular location">
    <subcellularLocation>
        <location evidence="2">Cytoplasm</location>
    </subcellularLocation>
</comment>
<protein>
    <recommendedName>
        <fullName evidence="2">Universal stress protein</fullName>
    </recommendedName>
</protein>
<dbReference type="Proteomes" id="UP000177515">
    <property type="component" value="Chromosome 2"/>
</dbReference>
<name>A0ABM6FF37_9BURK</name>
<evidence type="ECO:0000256" key="2">
    <source>
        <dbReference type="PIRNR" id="PIRNR006276"/>
    </source>
</evidence>
<evidence type="ECO:0000313" key="4">
    <source>
        <dbReference type="EMBL" id="AOZ10536.1"/>
    </source>
</evidence>
<dbReference type="Gene3D" id="3.40.50.620">
    <property type="entry name" value="HUPs"/>
    <property type="match status" value="1"/>
</dbReference>
<dbReference type="PANTHER" id="PTHR46268:SF15">
    <property type="entry name" value="UNIVERSAL STRESS PROTEIN HP_0031"/>
    <property type="match status" value="1"/>
</dbReference>
<feature type="domain" description="UspA" evidence="3">
    <location>
        <begin position="1"/>
        <end position="146"/>
    </location>
</feature>
<evidence type="ECO:0000256" key="1">
    <source>
        <dbReference type="ARBA" id="ARBA00008791"/>
    </source>
</evidence>
<evidence type="ECO:0000259" key="3">
    <source>
        <dbReference type="Pfam" id="PF00582"/>
    </source>
</evidence>
<gene>
    <name evidence="4" type="ORF">BKK80_33830</name>
</gene>
<dbReference type="SUPFAM" id="SSF52402">
    <property type="entry name" value="Adenine nucleotide alpha hydrolases-like"/>
    <property type="match status" value="1"/>
</dbReference>
<dbReference type="CDD" id="cd00293">
    <property type="entry name" value="USP-like"/>
    <property type="match status" value="1"/>
</dbReference>
<organism evidence="4 5">
    <name type="scientific">Cupriavidus malaysiensis</name>
    <dbReference type="NCBI Taxonomy" id="367825"/>
    <lineage>
        <taxon>Bacteria</taxon>
        <taxon>Pseudomonadati</taxon>
        <taxon>Pseudomonadota</taxon>
        <taxon>Betaproteobacteria</taxon>
        <taxon>Burkholderiales</taxon>
        <taxon>Burkholderiaceae</taxon>
        <taxon>Cupriavidus</taxon>
    </lineage>
</organism>
<evidence type="ECO:0000313" key="5">
    <source>
        <dbReference type="Proteomes" id="UP000177515"/>
    </source>
</evidence>
<dbReference type="InterPro" id="IPR006016">
    <property type="entry name" value="UspA"/>
</dbReference>
<dbReference type="PANTHER" id="PTHR46268">
    <property type="entry name" value="STRESS RESPONSE PROTEIN NHAX"/>
    <property type="match status" value="1"/>
</dbReference>
<keyword evidence="2" id="KW-0963">Cytoplasm</keyword>
<keyword evidence="5" id="KW-1185">Reference proteome</keyword>
<sequence length="155" mass="16420">MYQRILLAVDGSHCAELAMEQAIGLAKAGGGAVQAIFIADDIDMLYDARYYDPGQMRRELEAWGEKVLAATARRCEAAGVPCTTRLVTRPAAPGHFADSIVAEAEACGADLLVLGTHGRRGLSRALMGSVAEGVVRKSRLPVLLVRSDSRQPAAA</sequence>
<dbReference type="InterPro" id="IPR014729">
    <property type="entry name" value="Rossmann-like_a/b/a_fold"/>
</dbReference>
<dbReference type="EMBL" id="CP017755">
    <property type="protein sequence ID" value="AOZ10536.1"/>
    <property type="molecule type" value="Genomic_DNA"/>
</dbReference>
<proteinExistence type="inferred from homology"/>